<keyword evidence="3" id="KW-1185">Reference proteome</keyword>
<dbReference type="GeneID" id="41991611"/>
<organism evidence="2 3">
    <name type="scientific">Fusarium coffeatum</name>
    <dbReference type="NCBI Taxonomy" id="231269"/>
    <lineage>
        <taxon>Eukaryota</taxon>
        <taxon>Fungi</taxon>
        <taxon>Dikarya</taxon>
        <taxon>Ascomycota</taxon>
        <taxon>Pezizomycotina</taxon>
        <taxon>Sordariomycetes</taxon>
        <taxon>Hypocreomycetidae</taxon>
        <taxon>Hypocreales</taxon>
        <taxon>Nectriaceae</taxon>
        <taxon>Fusarium</taxon>
        <taxon>Fusarium incarnatum-equiseti species complex</taxon>
    </lineage>
</organism>
<reference evidence="2 3" key="1">
    <citation type="submission" date="2018-06" db="EMBL/GenBank/DDBJ databases">
        <title>Fusarium incarnatum-equiseti species complex species 28.</title>
        <authorList>
            <person name="Gardiner D.M."/>
        </authorList>
    </citation>
    <scope>NUCLEOTIDE SEQUENCE [LARGE SCALE GENOMIC DNA]</scope>
    <source>
        <strain evidence="2 3">FIESC_28</strain>
    </source>
</reference>
<comment type="caution">
    <text evidence="2">The sequence shown here is derived from an EMBL/GenBank/DDBJ whole genome shotgun (WGS) entry which is preliminary data.</text>
</comment>
<dbReference type="OrthoDB" id="5007706at2759"/>
<evidence type="ECO:0000313" key="3">
    <source>
        <dbReference type="Proteomes" id="UP000253153"/>
    </source>
</evidence>
<keyword evidence="1" id="KW-0732">Signal</keyword>
<feature type="chain" id="PRO_5016712099" evidence="1">
    <location>
        <begin position="21"/>
        <end position="140"/>
    </location>
</feature>
<name>A0A366S6U0_9HYPO</name>
<dbReference type="RefSeq" id="XP_031019632.1">
    <property type="nucleotide sequence ID" value="XM_031156315.1"/>
</dbReference>
<feature type="signal peptide" evidence="1">
    <location>
        <begin position="1"/>
        <end position="20"/>
    </location>
</feature>
<sequence>MQFSIATVIAAMATFHTAAADWTVIAYSDSNCQMSGNGISRTLYSTQPVPESCFNFGEDMPNTSCYQSTSTSNSEGCVGALDPQSVYAAGNCLFYALPGCQGSEVGAELGITWRDTPTCVQGGKPYETSQPIVKSFRCTD</sequence>
<dbReference type="AlphaFoldDB" id="A0A366S6U0"/>
<accession>A0A366S6U0</accession>
<proteinExistence type="predicted"/>
<evidence type="ECO:0000313" key="2">
    <source>
        <dbReference type="EMBL" id="RBR25041.1"/>
    </source>
</evidence>
<gene>
    <name evidence="2" type="ORF">FIESC28_02165</name>
</gene>
<evidence type="ECO:0000256" key="1">
    <source>
        <dbReference type="SAM" id="SignalP"/>
    </source>
</evidence>
<protein>
    <submittedName>
        <fullName evidence="2">Uncharacterized protein</fullName>
    </submittedName>
</protein>
<dbReference type="Proteomes" id="UP000253153">
    <property type="component" value="Unassembled WGS sequence"/>
</dbReference>
<dbReference type="EMBL" id="QKXC01000045">
    <property type="protein sequence ID" value="RBR25041.1"/>
    <property type="molecule type" value="Genomic_DNA"/>
</dbReference>